<name>A0A166PLZ9_9AGAM</name>
<keyword evidence="2" id="KW-1185">Reference proteome</keyword>
<feature type="non-terminal residue" evidence="1">
    <location>
        <position position="1"/>
    </location>
</feature>
<protein>
    <submittedName>
        <fullName evidence="1">Uncharacterized protein</fullName>
    </submittedName>
</protein>
<dbReference type="AlphaFoldDB" id="A0A166PLZ9"/>
<dbReference type="Proteomes" id="UP000076532">
    <property type="component" value="Unassembled WGS sequence"/>
</dbReference>
<dbReference type="STRING" id="436010.A0A166PLZ9"/>
<dbReference type="EMBL" id="KV417516">
    <property type="protein sequence ID" value="KZP26231.1"/>
    <property type="molecule type" value="Genomic_DNA"/>
</dbReference>
<dbReference type="OrthoDB" id="3253623at2759"/>
<evidence type="ECO:0000313" key="1">
    <source>
        <dbReference type="EMBL" id="KZP26231.1"/>
    </source>
</evidence>
<reference evidence="1 2" key="1">
    <citation type="journal article" date="2016" name="Mol. Biol. Evol.">
        <title>Comparative Genomics of Early-Diverging Mushroom-Forming Fungi Provides Insights into the Origins of Lignocellulose Decay Capabilities.</title>
        <authorList>
            <person name="Nagy L.G."/>
            <person name="Riley R."/>
            <person name="Tritt A."/>
            <person name="Adam C."/>
            <person name="Daum C."/>
            <person name="Floudas D."/>
            <person name="Sun H."/>
            <person name="Yadav J.S."/>
            <person name="Pangilinan J."/>
            <person name="Larsson K.H."/>
            <person name="Matsuura K."/>
            <person name="Barry K."/>
            <person name="Labutti K."/>
            <person name="Kuo R."/>
            <person name="Ohm R.A."/>
            <person name="Bhattacharya S.S."/>
            <person name="Shirouzu T."/>
            <person name="Yoshinaga Y."/>
            <person name="Martin F.M."/>
            <person name="Grigoriev I.V."/>
            <person name="Hibbett D.S."/>
        </authorList>
    </citation>
    <scope>NUCLEOTIDE SEQUENCE [LARGE SCALE GENOMIC DNA]</scope>
    <source>
        <strain evidence="1 2">CBS 109695</strain>
    </source>
</reference>
<evidence type="ECO:0000313" key="2">
    <source>
        <dbReference type="Proteomes" id="UP000076532"/>
    </source>
</evidence>
<feature type="non-terminal residue" evidence="1">
    <location>
        <position position="197"/>
    </location>
</feature>
<proteinExistence type="predicted"/>
<sequence length="197" mass="22047">TSEACAESLTDSRIVEGQSMRYPKRPFVVQDFDAFVANLLSRPGVEEALDHGTVLLNQDELNDIKDGAGVQNLRGPDGQPFLDSLQRSELRLVWSLSVDWFNPHTNKIAGKHVSTGSIAMACLNLPPSLRYKPEFMYLNSVMPVEPTLDQSNHYLTPIITQLERSYTKGVKCSRTYKHRQGRQTRSAIAVFVNDLPG</sequence>
<accession>A0A166PLZ9</accession>
<organism evidence="1 2">
    <name type="scientific">Athelia psychrophila</name>
    <dbReference type="NCBI Taxonomy" id="1759441"/>
    <lineage>
        <taxon>Eukaryota</taxon>
        <taxon>Fungi</taxon>
        <taxon>Dikarya</taxon>
        <taxon>Basidiomycota</taxon>
        <taxon>Agaricomycotina</taxon>
        <taxon>Agaricomycetes</taxon>
        <taxon>Agaricomycetidae</taxon>
        <taxon>Atheliales</taxon>
        <taxon>Atheliaceae</taxon>
        <taxon>Athelia</taxon>
    </lineage>
</organism>
<gene>
    <name evidence="1" type="ORF">FIBSPDRAFT_711143</name>
</gene>